<evidence type="ECO:0000256" key="7">
    <source>
        <dbReference type="ARBA" id="ARBA00023010"/>
    </source>
</evidence>
<evidence type="ECO:0000256" key="9">
    <source>
        <dbReference type="SAM" id="Phobius"/>
    </source>
</evidence>
<keyword evidence="8 9" id="KW-0472">Membrane</keyword>
<name>A0A160TLN2_9ZZZZ</name>
<evidence type="ECO:0000256" key="4">
    <source>
        <dbReference type="ARBA" id="ARBA00022692"/>
    </source>
</evidence>
<sequence>MFATPAYAATAGAASSGGSFLVLIPYLLLIPVFYFLVLRPQQMKAKAHRATLEAVKKGDSVVTSGGLVGKVTKVEERFVEVEIAPTVKVRVVKAMLAEVTPFGTKPAND</sequence>
<evidence type="ECO:0000313" key="10">
    <source>
        <dbReference type="EMBL" id="CUS45388.1"/>
    </source>
</evidence>
<keyword evidence="5" id="KW-0653">Protein transport</keyword>
<accession>A0A160TLN2</accession>
<proteinExistence type="predicted"/>
<evidence type="ECO:0000256" key="6">
    <source>
        <dbReference type="ARBA" id="ARBA00022989"/>
    </source>
</evidence>
<keyword evidence="3" id="KW-1003">Cell membrane</keyword>
<evidence type="ECO:0000256" key="2">
    <source>
        <dbReference type="ARBA" id="ARBA00022448"/>
    </source>
</evidence>
<evidence type="ECO:0000256" key="5">
    <source>
        <dbReference type="ARBA" id="ARBA00022927"/>
    </source>
</evidence>
<evidence type="ECO:0000256" key="1">
    <source>
        <dbReference type="ARBA" id="ARBA00004162"/>
    </source>
</evidence>
<keyword evidence="2" id="KW-0813">Transport</keyword>
<dbReference type="PRINTS" id="PR01853">
    <property type="entry name" value="YAJCTRNLCASE"/>
</dbReference>
<keyword evidence="6 9" id="KW-1133">Transmembrane helix</keyword>
<evidence type="ECO:0000256" key="3">
    <source>
        <dbReference type="ARBA" id="ARBA00022475"/>
    </source>
</evidence>
<feature type="transmembrane region" description="Helical" evidence="9">
    <location>
        <begin position="20"/>
        <end position="38"/>
    </location>
</feature>
<dbReference type="AlphaFoldDB" id="A0A160TLN2"/>
<gene>
    <name evidence="10" type="ORF">MGWOODY_Smn759</name>
</gene>
<dbReference type="SMART" id="SM01323">
    <property type="entry name" value="YajC"/>
    <property type="match status" value="1"/>
</dbReference>
<evidence type="ECO:0000256" key="8">
    <source>
        <dbReference type="ARBA" id="ARBA00023136"/>
    </source>
</evidence>
<keyword evidence="4 9" id="KW-0812">Transmembrane</keyword>
<dbReference type="EMBL" id="CZQE01000252">
    <property type="protein sequence ID" value="CUS45388.1"/>
    <property type="molecule type" value="Genomic_DNA"/>
</dbReference>
<dbReference type="GO" id="GO:0015031">
    <property type="term" value="P:protein transport"/>
    <property type="evidence" value="ECO:0007669"/>
    <property type="project" value="UniProtKB-KW"/>
</dbReference>
<comment type="subcellular location">
    <subcellularLocation>
        <location evidence="1">Cell membrane</location>
        <topology evidence="1">Single-pass membrane protein</topology>
    </subcellularLocation>
</comment>
<dbReference type="GO" id="GO:0005886">
    <property type="term" value="C:plasma membrane"/>
    <property type="evidence" value="ECO:0007669"/>
    <property type="project" value="UniProtKB-SubCell"/>
</dbReference>
<dbReference type="InterPro" id="IPR003849">
    <property type="entry name" value="Preprotein_translocase_YajC"/>
</dbReference>
<reference evidence="10" key="1">
    <citation type="submission" date="2015-10" db="EMBL/GenBank/DDBJ databases">
        <authorList>
            <person name="Gilbert D.G."/>
        </authorList>
    </citation>
    <scope>NUCLEOTIDE SEQUENCE</scope>
</reference>
<organism evidence="10">
    <name type="scientific">hydrothermal vent metagenome</name>
    <dbReference type="NCBI Taxonomy" id="652676"/>
    <lineage>
        <taxon>unclassified sequences</taxon>
        <taxon>metagenomes</taxon>
        <taxon>ecological metagenomes</taxon>
    </lineage>
</organism>
<dbReference type="NCBIfam" id="TIGR00739">
    <property type="entry name" value="yajC"/>
    <property type="match status" value="1"/>
</dbReference>
<dbReference type="PANTHER" id="PTHR33909">
    <property type="entry name" value="SEC TRANSLOCON ACCESSORY COMPLEX SUBUNIT YAJC"/>
    <property type="match status" value="1"/>
</dbReference>
<protein>
    <submittedName>
        <fullName evidence="10">Preprotein translocase subunit YajC (TC 3.A.5.1.1)</fullName>
    </submittedName>
</protein>
<keyword evidence="7" id="KW-0811">Translocation</keyword>
<dbReference type="PANTHER" id="PTHR33909:SF1">
    <property type="entry name" value="SEC TRANSLOCON ACCESSORY COMPLEX SUBUNIT YAJC"/>
    <property type="match status" value="1"/>
</dbReference>
<dbReference type="Pfam" id="PF02699">
    <property type="entry name" value="YajC"/>
    <property type="match status" value="1"/>
</dbReference>